<dbReference type="PIRSF" id="PIRSF006241">
    <property type="entry name" value="HyI"/>
    <property type="match status" value="1"/>
</dbReference>
<dbReference type="OrthoDB" id="9786584at2"/>
<dbReference type="InterPro" id="IPR050417">
    <property type="entry name" value="Sugar_Epim/Isomerase"/>
</dbReference>
<comment type="caution">
    <text evidence="5">The sequence shown here is derived from an EMBL/GenBank/DDBJ whole genome shotgun (WGS) entry which is preliminary data.</text>
</comment>
<evidence type="ECO:0000256" key="3">
    <source>
        <dbReference type="PIRSR" id="PIRSR006241-50"/>
    </source>
</evidence>
<dbReference type="EMBL" id="SLXP01000019">
    <property type="protein sequence ID" value="TCP38662.1"/>
    <property type="molecule type" value="Genomic_DNA"/>
</dbReference>
<name>A0A4R2PRY1_9RHOB</name>
<evidence type="ECO:0000313" key="6">
    <source>
        <dbReference type="Proteomes" id="UP000294835"/>
    </source>
</evidence>
<dbReference type="GO" id="GO:0008903">
    <property type="term" value="F:hydroxypyruvate isomerase activity"/>
    <property type="evidence" value="ECO:0007669"/>
    <property type="project" value="TreeGrafter"/>
</dbReference>
<feature type="active site" description="Proton donor/acceptor" evidence="3">
    <location>
        <position position="137"/>
    </location>
</feature>
<evidence type="ECO:0000256" key="2">
    <source>
        <dbReference type="PIRNR" id="PIRNR006241"/>
    </source>
</evidence>
<dbReference type="SUPFAM" id="SSF51658">
    <property type="entry name" value="Xylose isomerase-like"/>
    <property type="match status" value="1"/>
</dbReference>
<evidence type="ECO:0000256" key="1">
    <source>
        <dbReference type="ARBA" id="ARBA00023235"/>
    </source>
</evidence>
<organism evidence="5 6">
    <name type="scientific">Rhodovulum marinum</name>
    <dbReference type="NCBI Taxonomy" id="320662"/>
    <lineage>
        <taxon>Bacteria</taxon>
        <taxon>Pseudomonadati</taxon>
        <taxon>Pseudomonadota</taxon>
        <taxon>Alphaproteobacteria</taxon>
        <taxon>Rhodobacterales</taxon>
        <taxon>Paracoccaceae</taxon>
        <taxon>Rhodovulum</taxon>
    </lineage>
</organism>
<feature type="domain" description="Xylose isomerase-like TIM barrel" evidence="4">
    <location>
        <begin position="21"/>
        <end position="249"/>
    </location>
</feature>
<proteinExistence type="inferred from homology"/>
<comment type="similarity">
    <text evidence="2">Belongs to the hyi family.</text>
</comment>
<evidence type="ECO:0000259" key="4">
    <source>
        <dbReference type="Pfam" id="PF01261"/>
    </source>
</evidence>
<feature type="active site" description="Proton donor/acceptor" evidence="3">
    <location>
        <position position="234"/>
    </location>
</feature>
<dbReference type="Gene3D" id="3.20.20.150">
    <property type="entry name" value="Divalent-metal-dependent TIM barrel enzymes"/>
    <property type="match status" value="1"/>
</dbReference>
<reference evidence="5 6" key="1">
    <citation type="submission" date="2019-03" db="EMBL/GenBank/DDBJ databases">
        <title>Genomic Encyclopedia of Type Strains, Phase IV (KMG-IV): sequencing the most valuable type-strain genomes for metagenomic binning, comparative biology and taxonomic classification.</title>
        <authorList>
            <person name="Goeker M."/>
        </authorList>
    </citation>
    <scope>NUCLEOTIDE SEQUENCE [LARGE SCALE GENOMIC DNA]</scope>
    <source>
        <strain evidence="5 6">DSM 18063</strain>
    </source>
</reference>
<dbReference type="PANTHER" id="PTHR43489">
    <property type="entry name" value="ISOMERASE"/>
    <property type="match status" value="1"/>
</dbReference>
<protein>
    <submittedName>
        <fullName evidence="5">Hydroxypyruvate isomerase</fullName>
    </submittedName>
</protein>
<gene>
    <name evidence="5" type="ORF">EV662_11925</name>
</gene>
<dbReference type="FunFam" id="3.20.20.150:FF:000007">
    <property type="entry name" value="Hydroxypyruvate isomerase"/>
    <property type="match status" value="1"/>
</dbReference>
<evidence type="ECO:0000313" key="5">
    <source>
        <dbReference type="EMBL" id="TCP38662.1"/>
    </source>
</evidence>
<dbReference type="AlphaFoldDB" id="A0A4R2PRY1"/>
<dbReference type="RefSeq" id="WP_132465952.1">
    <property type="nucleotide sequence ID" value="NZ_SLXP01000019.1"/>
</dbReference>
<dbReference type="Pfam" id="PF01261">
    <property type="entry name" value="AP_endonuc_2"/>
    <property type="match status" value="1"/>
</dbReference>
<keyword evidence="1 2" id="KW-0413">Isomerase</keyword>
<dbReference type="Proteomes" id="UP000294835">
    <property type="component" value="Unassembled WGS sequence"/>
</dbReference>
<dbReference type="PANTHER" id="PTHR43489:SF6">
    <property type="entry name" value="HYDROXYPYRUVATE ISOMERASE-RELATED"/>
    <property type="match status" value="1"/>
</dbReference>
<sequence length="257" mass="27512">MPRFCANLDFLFTERPFLDRFAAARAAGFEAVEILFPYDHDPAEIAARLAGEGLQLALINTPAGDWAAGERGFAALPGQAARFREGVRRATDLAARLGAAQVHLLAGCAAGAEARQTYLGNVAWAADSAPAQSFTIEPINPFDMPGYFLARFDDAAKILDTLARPNLHLQFDAYHAQRIAGDVMGLWARMGARAAHVQVAAAPARDDPDRGAIDYPAFFARLDTDGYAGWVSGEYRPRGRTEDGLGWIAPAPAAPAG</sequence>
<dbReference type="InterPro" id="IPR036237">
    <property type="entry name" value="Xyl_isomerase-like_sf"/>
</dbReference>
<dbReference type="InterPro" id="IPR026040">
    <property type="entry name" value="HyI-like"/>
</dbReference>
<dbReference type="GO" id="GO:0046487">
    <property type="term" value="P:glyoxylate metabolic process"/>
    <property type="evidence" value="ECO:0007669"/>
    <property type="project" value="TreeGrafter"/>
</dbReference>
<dbReference type="InterPro" id="IPR013022">
    <property type="entry name" value="Xyl_isomerase-like_TIM-brl"/>
</dbReference>
<keyword evidence="5" id="KW-0670">Pyruvate</keyword>
<accession>A0A4R2PRY1</accession>
<keyword evidence="6" id="KW-1185">Reference proteome</keyword>